<dbReference type="InterPro" id="IPR036097">
    <property type="entry name" value="HisK_dim/P_sf"/>
</dbReference>
<evidence type="ECO:0000256" key="5">
    <source>
        <dbReference type="ARBA" id="ARBA00022679"/>
    </source>
</evidence>
<gene>
    <name evidence="15" type="ORF">OUY18_05690</name>
</gene>
<keyword evidence="4" id="KW-0597">Phosphoprotein</keyword>
<organism evidence="15 16">
    <name type="scientific">Caproiciproducens galactitolivorans</name>
    <dbReference type="NCBI Taxonomy" id="642589"/>
    <lineage>
        <taxon>Bacteria</taxon>
        <taxon>Bacillati</taxon>
        <taxon>Bacillota</taxon>
        <taxon>Clostridia</taxon>
        <taxon>Eubacteriales</taxon>
        <taxon>Acutalibacteraceae</taxon>
        <taxon>Caproiciproducens</taxon>
    </lineage>
</organism>
<dbReference type="PRINTS" id="PR00344">
    <property type="entry name" value="BCTRLSENSOR"/>
</dbReference>
<evidence type="ECO:0000256" key="6">
    <source>
        <dbReference type="ARBA" id="ARBA00022692"/>
    </source>
</evidence>
<comment type="subcellular location">
    <subcellularLocation>
        <location evidence="2">Membrane</location>
        <topology evidence="2">Multi-pass membrane protein</topology>
    </subcellularLocation>
</comment>
<feature type="transmembrane region" description="Helical" evidence="13">
    <location>
        <begin position="102"/>
        <end position="125"/>
    </location>
</feature>
<dbReference type="InterPro" id="IPR025201">
    <property type="entry name" value="KdpD_TM"/>
</dbReference>
<dbReference type="SUPFAM" id="SSF47384">
    <property type="entry name" value="Homodimeric domain of signal transducing histidine kinase"/>
    <property type="match status" value="1"/>
</dbReference>
<keyword evidence="5" id="KW-0808">Transferase</keyword>
<dbReference type="InterPro" id="IPR004358">
    <property type="entry name" value="Sig_transdc_His_kin-like_C"/>
</dbReference>
<evidence type="ECO:0000313" key="15">
    <source>
        <dbReference type="EMBL" id="MCY1713746.1"/>
    </source>
</evidence>
<keyword evidence="7" id="KW-0547">Nucleotide-binding</keyword>
<evidence type="ECO:0000256" key="12">
    <source>
        <dbReference type="ARBA" id="ARBA00023136"/>
    </source>
</evidence>
<protein>
    <recommendedName>
        <fullName evidence="3">histidine kinase</fullName>
        <ecNumber evidence="3">2.7.13.3</ecNumber>
    </recommendedName>
</protein>
<dbReference type="InterPro" id="IPR005467">
    <property type="entry name" value="His_kinase_dom"/>
</dbReference>
<dbReference type="InterPro" id="IPR029016">
    <property type="entry name" value="GAF-like_dom_sf"/>
</dbReference>
<evidence type="ECO:0000256" key="1">
    <source>
        <dbReference type="ARBA" id="ARBA00000085"/>
    </source>
</evidence>
<dbReference type="EMBL" id="JAPOHA010000004">
    <property type="protein sequence ID" value="MCY1713746.1"/>
    <property type="molecule type" value="Genomic_DNA"/>
</dbReference>
<evidence type="ECO:0000256" key="9">
    <source>
        <dbReference type="ARBA" id="ARBA00022840"/>
    </source>
</evidence>
<dbReference type="Pfam" id="PF00512">
    <property type="entry name" value="HisKA"/>
    <property type="match status" value="1"/>
</dbReference>
<evidence type="ECO:0000256" key="10">
    <source>
        <dbReference type="ARBA" id="ARBA00022989"/>
    </source>
</evidence>
<dbReference type="PANTHER" id="PTHR45569:SF1">
    <property type="entry name" value="SENSOR PROTEIN KDPD"/>
    <property type="match status" value="1"/>
</dbReference>
<dbReference type="InterPro" id="IPR003661">
    <property type="entry name" value="HisK_dim/P_dom"/>
</dbReference>
<dbReference type="SMART" id="SM00388">
    <property type="entry name" value="HisKA"/>
    <property type="match status" value="1"/>
</dbReference>
<keyword evidence="8" id="KW-0418">Kinase</keyword>
<dbReference type="PANTHER" id="PTHR45569">
    <property type="entry name" value="SENSOR PROTEIN KDPD"/>
    <property type="match status" value="1"/>
</dbReference>
<dbReference type="Gene3D" id="1.20.120.620">
    <property type="entry name" value="Backbone structure of the membrane domain of e. Coli histidine kinase receptor kdpd"/>
    <property type="match status" value="1"/>
</dbReference>
<accession>A0ABT4BS72</accession>
<dbReference type="Proteomes" id="UP001082703">
    <property type="component" value="Unassembled WGS sequence"/>
</dbReference>
<keyword evidence="12 13" id="KW-0472">Membrane</keyword>
<dbReference type="SUPFAM" id="SSF55781">
    <property type="entry name" value="GAF domain-like"/>
    <property type="match status" value="1"/>
</dbReference>
<evidence type="ECO:0000256" key="4">
    <source>
        <dbReference type="ARBA" id="ARBA00022553"/>
    </source>
</evidence>
<dbReference type="Pfam" id="PF02518">
    <property type="entry name" value="HATPase_c"/>
    <property type="match status" value="1"/>
</dbReference>
<dbReference type="InterPro" id="IPR036890">
    <property type="entry name" value="HATPase_C_sf"/>
</dbReference>
<keyword evidence="10 13" id="KW-1133">Transmembrane helix</keyword>
<evidence type="ECO:0000256" key="8">
    <source>
        <dbReference type="ARBA" id="ARBA00022777"/>
    </source>
</evidence>
<dbReference type="PROSITE" id="PS50109">
    <property type="entry name" value="HIS_KIN"/>
    <property type="match status" value="1"/>
</dbReference>
<dbReference type="Gene3D" id="3.30.565.10">
    <property type="entry name" value="Histidine kinase-like ATPase, C-terminal domain"/>
    <property type="match status" value="1"/>
</dbReference>
<name>A0ABT4BS72_9FIRM</name>
<evidence type="ECO:0000313" key="16">
    <source>
        <dbReference type="Proteomes" id="UP001082703"/>
    </source>
</evidence>
<comment type="catalytic activity">
    <reaction evidence="1">
        <text>ATP + protein L-histidine = ADP + protein N-phospho-L-histidine.</text>
        <dbReference type="EC" id="2.7.13.3"/>
    </reaction>
</comment>
<dbReference type="CDD" id="cd00082">
    <property type="entry name" value="HisKA"/>
    <property type="match status" value="1"/>
</dbReference>
<evidence type="ECO:0000256" key="7">
    <source>
        <dbReference type="ARBA" id="ARBA00022741"/>
    </source>
</evidence>
<dbReference type="RefSeq" id="WP_268057766.1">
    <property type="nucleotide sequence ID" value="NZ_JAPOHA010000004.1"/>
</dbReference>
<feature type="transmembrane region" description="Helical" evidence="13">
    <location>
        <begin position="21"/>
        <end position="39"/>
    </location>
</feature>
<feature type="transmembrane region" description="Helical" evidence="13">
    <location>
        <begin position="45"/>
        <end position="64"/>
    </location>
</feature>
<proteinExistence type="predicted"/>
<evidence type="ECO:0000256" key="3">
    <source>
        <dbReference type="ARBA" id="ARBA00012438"/>
    </source>
</evidence>
<feature type="domain" description="Histidine kinase" evidence="14">
    <location>
        <begin position="283"/>
        <end position="497"/>
    </location>
</feature>
<evidence type="ECO:0000256" key="2">
    <source>
        <dbReference type="ARBA" id="ARBA00004141"/>
    </source>
</evidence>
<dbReference type="EC" id="2.7.13.3" evidence="3"/>
<dbReference type="SMART" id="SM00387">
    <property type="entry name" value="HATPase_c"/>
    <property type="match status" value="1"/>
</dbReference>
<sequence>MKDRFDLEILKLSAGKSTMHSVAAQITVSVIVILLTTLVALVFRFWGFAEISIGVVYILCVLIIARVTRGYMYGLAASVANILCFNYFFTEPYYTLHVYNRNYFTTFVVMLLASVLTSTLTSEILDSSALASKNEGITRMLYQITSSLAKASGVPEVASVSVRCISNLMDCDTCFVTLGEDGVPDWEYTYSAAEHRVISKPAPQAETKEKGKYVLPVSSHAKRYGMLCFPDGAAPAGEDEEKLLRSVAVQICVAMEREHLADEKKKVEAQAEREKLKSNLLRSISHDLRTPLAGISGLAEILQYNLEEDENREIARAIYDDANWLTHMVENILSLTKIQEGKMIQNIQQEAVEEIVAEAVKRAAKYAEKQKITVKIPHDVLFVPMDGKLIIQVLINLIDNAVKHSAPEQEIRVEVYPENNKVWFNVADHGTGIPEDELPHVFDLFYRADHGQADSKRGIGLGLTICKSIIDAHGGSILAENNTEGGATLRFWLPYQGGMKN</sequence>
<keyword evidence="9 15" id="KW-0067">ATP-binding</keyword>
<reference evidence="15 16" key="1">
    <citation type="submission" date="2022-11" db="EMBL/GenBank/DDBJ databases">
        <authorList>
            <person name="Caiyu Z."/>
        </authorList>
    </citation>
    <scope>NUCLEOTIDE SEQUENCE [LARGE SCALE GENOMIC DNA]</scope>
    <source>
        <strain evidence="15 16">YR-4</strain>
    </source>
</reference>
<evidence type="ECO:0000259" key="14">
    <source>
        <dbReference type="PROSITE" id="PS50109"/>
    </source>
</evidence>
<keyword evidence="11" id="KW-0902">Two-component regulatory system</keyword>
<dbReference type="InterPro" id="IPR003594">
    <property type="entry name" value="HATPase_dom"/>
</dbReference>
<keyword evidence="16" id="KW-1185">Reference proteome</keyword>
<comment type="caution">
    <text evidence="15">The sequence shown here is derived from an EMBL/GenBank/DDBJ whole genome shotgun (WGS) entry which is preliminary data.</text>
</comment>
<dbReference type="InterPro" id="IPR038318">
    <property type="entry name" value="KdpD_sf"/>
</dbReference>
<dbReference type="Pfam" id="PF13493">
    <property type="entry name" value="DUF4118"/>
    <property type="match status" value="1"/>
</dbReference>
<dbReference type="GO" id="GO:0005524">
    <property type="term" value="F:ATP binding"/>
    <property type="evidence" value="ECO:0007669"/>
    <property type="project" value="UniProtKB-KW"/>
</dbReference>
<feature type="transmembrane region" description="Helical" evidence="13">
    <location>
        <begin position="71"/>
        <end position="90"/>
    </location>
</feature>
<dbReference type="CDD" id="cd00075">
    <property type="entry name" value="HATPase"/>
    <property type="match status" value="1"/>
</dbReference>
<dbReference type="InterPro" id="IPR052023">
    <property type="entry name" value="Histidine_kinase_KdpD"/>
</dbReference>
<dbReference type="Gene3D" id="3.30.450.40">
    <property type="match status" value="1"/>
</dbReference>
<keyword evidence="6 13" id="KW-0812">Transmembrane</keyword>
<evidence type="ECO:0000256" key="13">
    <source>
        <dbReference type="SAM" id="Phobius"/>
    </source>
</evidence>
<dbReference type="Gene3D" id="1.10.287.130">
    <property type="match status" value="1"/>
</dbReference>
<dbReference type="SUPFAM" id="SSF55874">
    <property type="entry name" value="ATPase domain of HSP90 chaperone/DNA topoisomerase II/histidine kinase"/>
    <property type="match status" value="1"/>
</dbReference>
<evidence type="ECO:0000256" key="11">
    <source>
        <dbReference type="ARBA" id="ARBA00023012"/>
    </source>
</evidence>